<dbReference type="GO" id="GO:0046417">
    <property type="term" value="P:chorismate metabolic process"/>
    <property type="evidence" value="ECO:0007669"/>
    <property type="project" value="InterPro"/>
</dbReference>
<keyword evidence="2" id="KW-0963">Cytoplasm</keyword>
<dbReference type="PROSITE" id="PS51168">
    <property type="entry name" value="CHORISMATE_MUT_2"/>
    <property type="match status" value="1"/>
</dbReference>
<keyword evidence="2" id="KW-0520">NAD</keyword>
<evidence type="ECO:0000256" key="2">
    <source>
        <dbReference type="PIRNR" id="PIRNR001499"/>
    </source>
</evidence>
<gene>
    <name evidence="6" type="primary">tyrA</name>
    <name evidence="6" type="ORF">GLIP_2655</name>
</gene>
<dbReference type="GO" id="GO:0004665">
    <property type="term" value="F:prephenate dehydrogenase (NADP+) activity"/>
    <property type="evidence" value="ECO:0007669"/>
    <property type="project" value="InterPro"/>
</dbReference>
<dbReference type="eggNOG" id="COG0287">
    <property type="taxonomic scope" value="Bacteria"/>
</dbReference>
<dbReference type="GO" id="GO:0006571">
    <property type="term" value="P:tyrosine biosynthetic process"/>
    <property type="evidence" value="ECO:0007669"/>
    <property type="project" value="UniProtKB-UniPathway"/>
</dbReference>
<dbReference type="Pfam" id="PF20463">
    <property type="entry name" value="PDH_C"/>
    <property type="match status" value="1"/>
</dbReference>
<dbReference type="SUPFAM" id="SSF51735">
    <property type="entry name" value="NAD(P)-binding Rossmann-fold domains"/>
    <property type="match status" value="1"/>
</dbReference>
<keyword evidence="2" id="KW-0827">Tyrosine biosynthesis</keyword>
<comment type="pathway">
    <text evidence="2">Metabolic intermediate biosynthesis; prephenate biosynthesis; prephenate from chorismate: step 1/1.</text>
</comment>
<dbReference type="InterPro" id="IPR002701">
    <property type="entry name" value="CM_II_prokaryot"/>
</dbReference>
<dbReference type="InterPro" id="IPR046825">
    <property type="entry name" value="PDH_C"/>
</dbReference>
<name>K6YVK1_9ALTE</name>
<keyword evidence="7" id="KW-1185">Reference proteome</keyword>
<dbReference type="RefSeq" id="WP_008845085.1">
    <property type="nucleotide sequence ID" value="NZ_BAEN01000049.1"/>
</dbReference>
<dbReference type="UniPathway" id="UPA00122">
    <property type="reaction ID" value="UER00961"/>
</dbReference>
<evidence type="ECO:0000313" key="7">
    <source>
        <dbReference type="Proteomes" id="UP000006334"/>
    </source>
</evidence>
<dbReference type="InterPro" id="IPR036263">
    <property type="entry name" value="Chorismate_II_sf"/>
</dbReference>
<dbReference type="eggNOG" id="COG1605">
    <property type="taxonomic scope" value="Bacteria"/>
</dbReference>
<dbReference type="EMBL" id="BAEN01000049">
    <property type="protein sequence ID" value="GAC15280.1"/>
    <property type="molecule type" value="Genomic_DNA"/>
</dbReference>
<keyword evidence="2" id="KW-0057">Aromatic amino acid biosynthesis</keyword>
<comment type="subcellular location">
    <subcellularLocation>
        <location evidence="2">Cytoplasm</location>
    </subcellularLocation>
</comment>
<dbReference type="GO" id="GO:0005737">
    <property type="term" value="C:cytoplasm"/>
    <property type="evidence" value="ECO:0007669"/>
    <property type="project" value="UniProtKB-SubCell"/>
</dbReference>
<evidence type="ECO:0000313" key="6">
    <source>
        <dbReference type="EMBL" id="GAC15280.1"/>
    </source>
</evidence>
<dbReference type="AlphaFoldDB" id="K6YVK1"/>
<evidence type="ECO:0000256" key="3">
    <source>
        <dbReference type="SAM" id="Coils"/>
    </source>
</evidence>
<dbReference type="GO" id="GO:0004106">
    <property type="term" value="F:chorismate mutase activity"/>
    <property type="evidence" value="ECO:0007669"/>
    <property type="project" value="InterPro"/>
</dbReference>
<sequence>MPETSISLDELRVKIDQLDSQLVDILAQRAKLTTQVGEFKSRTGMPIYVPSREAELIEKRRSEADAKGVPPNLIEDLLRRIMRESYQTQNNQYLCKAPQINKIVVVGGAGALGRIFVDMFTRSGYAVTVLEQNDWLNAAEILADSELVLVAVPIKLTEKIIFKLGPLLPKDCILADVTSTKLKPLQAMMESHPGPVVGLHPMFGPDVQSLVKQVVVVCEGRQAEAYQWLVDQIKIWGAIVHESTAKEHDDAMAFIQVMRHFSSFVYGAHLAGEDPELTQLVAFSSPIYRLELAMVGRLFAQDPELYADIIFTNAESIGLLKRFRDRFDDALTLLENGDKGEFVKQFFAIGHWFGPYAKQCLVSSKKLLLKADDDRVMNIDE</sequence>
<dbReference type="GO" id="GO:0070403">
    <property type="term" value="F:NAD+ binding"/>
    <property type="evidence" value="ECO:0007669"/>
    <property type="project" value="InterPro"/>
</dbReference>
<dbReference type="PROSITE" id="PS51176">
    <property type="entry name" value="PDH_ADH"/>
    <property type="match status" value="1"/>
</dbReference>
<protein>
    <recommendedName>
        <fullName evidence="2">T-protein</fullName>
    </recommendedName>
</protein>
<dbReference type="InterPro" id="IPR050812">
    <property type="entry name" value="Preph/Arog_dehydrog"/>
</dbReference>
<dbReference type="InterPro" id="IPR008927">
    <property type="entry name" value="6-PGluconate_DH-like_C_sf"/>
</dbReference>
<dbReference type="NCBIfam" id="NF008400">
    <property type="entry name" value="PRK11199.1"/>
    <property type="match status" value="1"/>
</dbReference>
<evidence type="ECO:0000256" key="1">
    <source>
        <dbReference type="ARBA" id="ARBA00023002"/>
    </source>
</evidence>
<comment type="pathway">
    <text evidence="2">Amino-acid biosynthesis; L-tyrosine biosynthesis; (4-hydroxyphenyl)pyruvate from prephenate (NAD(+) route): step 1/1.</text>
</comment>
<dbReference type="InterPro" id="IPR011277">
    <property type="entry name" value="CM_T"/>
</dbReference>
<feature type="domain" description="Prephenate/arogenate dehydrogenase" evidence="5">
    <location>
        <begin position="101"/>
        <end position="364"/>
    </location>
</feature>
<dbReference type="Gene3D" id="1.20.59.10">
    <property type="entry name" value="Chorismate mutase"/>
    <property type="match status" value="1"/>
</dbReference>
<dbReference type="PANTHER" id="PTHR21363:SF0">
    <property type="entry name" value="PREPHENATE DEHYDROGENASE [NADP(+)]"/>
    <property type="match status" value="1"/>
</dbReference>
<dbReference type="InterPro" id="IPR046826">
    <property type="entry name" value="PDH_N"/>
</dbReference>
<dbReference type="PANTHER" id="PTHR21363">
    <property type="entry name" value="PREPHENATE DEHYDROGENASE"/>
    <property type="match status" value="1"/>
</dbReference>
<dbReference type="InterPro" id="IPR008244">
    <property type="entry name" value="Chor_mut/prephenate_DH_T"/>
</dbReference>
<dbReference type="Pfam" id="PF01817">
    <property type="entry name" value="CM_2"/>
    <property type="match status" value="1"/>
</dbReference>
<dbReference type="NCBIfam" id="TIGR01799">
    <property type="entry name" value="CM_T"/>
    <property type="match status" value="1"/>
</dbReference>
<organism evidence="6 7">
    <name type="scientific">Aliiglaciecola lipolytica E3</name>
    <dbReference type="NCBI Taxonomy" id="1127673"/>
    <lineage>
        <taxon>Bacteria</taxon>
        <taxon>Pseudomonadati</taxon>
        <taxon>Pseudomonadota</taxon>
        <taxon>Gammaproteobacteria</taxon>
        <taxon>Alteromonadales</taxon>
        <taxon>Alteromonadaceae</taxon>
        <taxon>Aliiglaciecola</taxon>
    </lineage>
</organism>
<dbReference type="InterPro" id="IPR036979">
    <property type="entry name" value="CM_dom_sf"/>
</dbReference>
<dbReference type="STRING" id="1127673.GLIP_2655"/>
<keyword evidence="2 6" id="KW-0413">Isomerase</keyword>
<dbReference type="InterPro" id="IPR003099">
    <property type="entry name" value="Prephen_DH"/>
</dbReference>
<evidence type="ECO:0000259" key="5">
    <source>
        <dbReference type="PROSITE" id="PS51176"/>
    </source>
</evidence>
<comment type="caution">
    <text evidence="6">The sequence shown here is derived from an EMBL/GenBank/DDBJ whole genome shotgun (WGS) entry which is preliminary data.</text>
</comment>
<keyword evidence="1 2" id="KW-0560">Oxidoreductase</keyword>
<dbReference type="OrthoDB" id="6198144at2"/>
<dbReference type="Gene3D" id="1.10.3660.10">
    <property type="entry name" value="6-phosphogluconate dehydrogenase C-terminal like domain"/>
    <property type="match status" value="1"/>
</dbReference>
<reference evidence="6 7" key="1">
    <citation type="journal article" date="2017" name="Antonie Van Leeuwenhoek">
        <title>Rhizobium rhizosphaerae sp. nov., a novel species isolated from rice rhizosphere.</title>
        <authorList>
            <person name="Zhao J.J."/>
            <person name="Zhang J."/>
            <person name="Zhang R.J."/>
            <person name="Zhang C.W."/>
            <person name="Yin H.Q."/>
            <person name="Zhang X.X."/>
        </authorList>
    </citation>
    <scope>NUCLEOTIDE SEQUENCE [LARGE SCALE GENOMIC DNA]</scope>
    <source>
        <strain evidence="6 7">E3</strain>
    </source>
</reference>
<evidence type="ECO:0000259" key="4">
    <source>
        <dbReference type="PROSITE" id="PS51168"/>
    </source>
</evidence>
<proteinExistence type="predicted"/>
<accession>K6YVK1</accession>
<feature type="domain" description="Chorismate mutase" evidence="4">
    <location>
        <begin position="2"/>
        <end position="93"/>
    </location>
</feature>
<dbReference type="GO" id="GO:0008977">
    <property type="term" value="F:prephenate dehydrogenase (NAD+) activity"/>
    <property type="evidence" value="ECO:0007669"/>
    <property type="project" value="InterPro"/>
</dbReference>
<dbReference type="SMART" id="SM00830">
    <property type="entry name" value="CM_2"/>
    <property type="match status" value="1"/>
</dbReference>
<dbReference type="SUPFAM" id="SSF48600">
    <property type="entry name" value="Chorismate mutase II"/>
    <property type="match status" value="1"/>
</dbReference>
<keyword evidence="3" id="KW-0175">Coiled coil</keyword>
<dbReference type="UniPathway" id="UPA00120">
    <property type="reaction ID" value="UER00203"/>
</dbReference>
<dbReference type="Proteomes" id="UP000006334">
    <property type="component" value="Unassembled WGS sequence"/>
</dbReference>
<keyword evidence="2" id="KW-0028">Amino-acid biosynthesis</keyword>
<dbReference type="SUPFAM" id="SSF48179">
    <property type="entry name" value="6-phosphogluconate dehydrogenase C-terminal domain-like"/>
    <property type="match status" value="1"/>
</dbReference>
<dbReference type="Gene3D" id="3.40.50.720">
    <property type="entry name" value="NAD(P)-binding Rossmann-like Domain"/>
    <property type="match status" value="1"/>
</dbReference>
<dbReference type="InterPro" id="IPR036291">
    <property type="entry name" value="NAD(P)-bd_dom_sf"/>
</dbReference>
<feature type="coiled-coil region" evidence="3">
    <location>
        <begin position="8"/>
        <end position="35"/>
    </location>
</feature>
<dbReference type="PIRSF" id="PIRSF001499">
    <property type="entry name" value="Chor_mut_pdh_Tpr"/>
    <property type="match status" value="1"/>
</dbReference>
<dbReference type="Pfam" id="PF02153">
    <property type="entry name" value="PDH_N"/>
    <property type="match status" value="1"/>
</dbReference>